<dbReference type="Pfam" id="PF14833">
    <property type="entry name" value="NAD_binding_11"/>
    <property type="match status" value="1"/>
</dbReference>
<accession>A0ABT7NJX7</accession>
<dbReference type="PIRSF" id="PIRSF000103">
    <property type="entry name" value="HIBADH"/>
    <property type="match status" value="1"/>
</dbReference>
<dbReference type="SUPFAM" id="SSF51735">
    <property type="entry name" value="NAD(P)-binding Rossmann-fold domains"/>
    <property type="match status" value="1"/>
</dbReference>
<dbReference type="Gene3D" id="1.10.1040.10">
    <property type="entry name" value="N-(1-d-carboxylethyl)-l-norvaline Dehydrogenase, domain 2"/>
    <property type="match status" value="1"/>
</dbReference>
<evidence type="ECO:0000313" key="6">
    <source>
        <dbReference type="Proteomes" id="UP001170954"/>
    </source>
</evidence>
<dbReference type="InterPro" id="IPR006115">
    <property type="entry name" value="6PGDH_NADP-bd"/>
</dbReference>
<comment type="caution">
    <text evidence="5">The sequence shown here is derived from an EMBL/GenBank/DDBJ whole genome shotgun (WGS) entry which is preliminary data.</text>
</comment>
<keyword evidence="1" id="KW-0560">Oxidoreductase</keyword>
<feature type="domain" description="3-hydroxyisobutyrate dehydrogenase-like NAD-binding" evidence="4">
    <location>
        <begin position="164"/>
        <end position="280"/>
    </location>
</feature>
<reference evidence="5" key="1">
    <citation type="submission" date="2020-06" db="EMBL/GenBank/DDBJ databases">
        <authorList>
            <person name="Dong N."/>
        </authorList>
    </citation>
    <scope>NUCLEOTIDE SEQUENCE</scope>
    <source>
        <strain evidence="5">R1692</strain>
    </source>
</reference>
<dbReference type="InterPro" id="IPR029154">
    <property type="entry name" value="HIBADH-like_NADP-bd"/>
</dbReference>
<dbReference type="PANTHER" id="PTHR22981">
    <property type="entry name" value="3-HYDROXYISOBUTYRATE DEHYDROGENASE-RELATED"/>
    <property type="match status" value="1"/>
</dbReference>
<keyword evidence="6" id="KW-1185">Reference proteome</keyword>
<dbReference type="InterPro" id="IPR013328">
    <property type="entry name" value="6PGD_dom2"/>
</dbReference>
<keyword evidence="2" id="KW-0520">NAD</keyword>
<dbReference type="Proteomes" id="UP001170954">
    <property type="component" value="Unassembled WGS sequence"/>
</dbReference>
<evidence type="ECO:0000259" key="4">
    <source>
        <dbReference type="Pfam" id="PF14833"/>
    </source>
</evidence>
<evidence type="ECO:0000256" key="2">
    <source>
        <dbReference type="ARBA" id="ARBA00023027"/>
    </source>
</evidence>
<evidence type="ECO:0000313" key="5">
    <source>
        <dbReference type="EMBL" id="MDM1047519.1"/>
    </source>
</evidence>
<proteinExistence type="predicted"/>
<dbReference type="EMBL" id="JACAGK010000009">
    <property type="protein sequence ID" value="MDM1047519.1"/>
    <property type="molecule type" value="Genomic_DNA"/>
</dbReference>
<evidence type="ECO:0000256" key="1">
    <source>
        <dbReference type="ARBA" id="ARBA00023002"/>
    </source>
</evidence>
<dbReference type="InterPro" id="IPR015815">
    <property type="entry name" value="HIBADH-related"/>
</dbReference>
<dbReference type="Gene3D" id="3.40.50.720">
    <property type="entry name" value="NAD(P)-binding Rossmann-like Domain"/>
    <property type="match status" value="1"/>
</dbReference>
<name>A0ABT7NJX7_9SPHI</name>
<dbReference type="SUPFAM" id="SSF48179">
    <property type="entry name" value="6-phosphogluconate dehydrogenase C-terminal domain-like"/>
    <property type="match status" value="1"/>
</dbReference>
<dbReference type="Pfam" id="PF03446">
    <property type="entry name" value="NAD_binding_2"/>
    <property type="match status" value="1"/>
</dbReference>
<dbReference type="InterPro" id="IPR002204">
    <property type="entry name" value="3-OH-isobutyrate_DH-rel_CS"/>
</dbReference>
<reference evidence="5" key="2">
    <citation type="journal article" date="2022" name="Sci. Total Environ.">
        <title>Prevalence, transmission, and molecular epidemiology of tet(X)-positive bacteria among humans, animals, and environmental niches in China: An epidemiological, and genomic-based study.</title>
        <authorList>
            <person name="Dong N."/>
            <person name="Zeng Y."/>
            <person name="Cai C."/>
            <person name="Sun C."/>
            <person name="Lu J."/>
            <person name="Liu C."/>
            <person name="Zhou H."/>
            <person name="Sun Q."/>
            <person name="Shu L."/>
            <person name="Wang H."/>
            <person name="Wang Y."/>
            <person name="Wang S."/>
            <person name="Wu C."/>
            <person name="Chan E.W."/>
            <person name="Chen G."/>
            <person name="Shen Z."/>
            <person name="Chen S."/>
            <person name="Zhang R."/>
        </authorList>
    </citation>
    <scope>NUCLEOTIDE SEQUENCE</scope>
    <source>
        <strain evidence="5">R1692</strain>
    </source>
</reference>
<dbReference type="PANTHER" id="PTHR22981:SF80">
    <property type="entry name" value="BLR4309 PROTEIN"/>
    <property type="match status" value="1"/>
</dbReference>
<dbReference type="RefSeq" id="WP_286650604.1">
    <property type="nucleotide sequence ID" value="NZ_JACAGK010000009.1"/>
</dbReference>
<protein>
    <submittedName>
        <fullName evidence="5">NAD(P)-dependent oxidoreductase</fullName>
    </submittedName>
</protein>
<feature type="domain" description="6-phosphogluconate dehydrogenase NADP-binding" evidence="3">
    <location>
        <begin position="6"/>
        <end position="161"/>
    </location>
</feature>
<dbReference type="PROSITE" id="PS00895">
    <property type="entry name" value="3_HYDROXYISOBUT_DH"/>
    <property type="match status" value="1"/>
</dbReference>
<dbReference type="InterPro" id="IPR036291">
    <property type="entry name" value="NAD(P)-bd_dom_sf"/>
</dbReference>
<organism evidence="5 6">
    <name type="scientific">Sphingobacterium hotanense</name>
    <dbReference type="NCBI Taxonomy" id="649196"/>
    <lineage>
        <taxon>Bacteria</taxon>
        <taxon>Pseudomonadati</taxon>
        <taxon>Bacteroidota</taxon>
        <taxon>Sphingobacteriia</taxon>
        <taxon>Sphingobacteriales</taxon>
        <taxon>Sphingobacteriaceae</taxon>
        <taxon>Sphingobacterium</taxon>
    </lineage>
</organism>
<sequence length="285" mass="30702">MNQTERIGFIGLGNMGHPMAKNLENAGFPLSVYNRSPEKAADFAAKSQVCTDIPRLVSESDIIFTMLSNDDAVHAVYETVLQLPIEGKLFVDMSTISQECSTEVAKLLAGSGAGFVDAPVAGSTQPAKDGTLIFMVGSGNGYLLKVKPYLDVMGRETLHLGDNGKGIAAKLCINYYLSILYQGMAETVLFAEKMGIAADDMMRIINESASGSGASRVKTPLLVNNEFPAAFALDFMLKDVKLAVNAGADYPMTDTLMKTYQGAHDKGFGEQDVMAVIEYLRKQNN</sequence>
<gene>
    <name evidence="5" type="ORF">HX018_04595</name>
</gene>
<dbReference type="InterPro" id="IPR008927">
    <property type="entry name" value="6-PGluconate_DH-like_C_sf"/>
</dbReference>
<evidence type="ECO:0000259" key="3">
    <source>
        <dbReference type="Pfam" id="PF03446"/>
    </source>
</evidence>